<reference evidence="4" key="1">
    <citation type="submission" date="2016-09" db="EMBL/GenBank/DDBJ databases">
        <authorList>
            <person name="Jeantristanb JTB J.-T."/>
            <person name="Ricardo R."/>
        </authorList>
    </citation>
    <scope>NUCLEOTIDE SEQUENCE [LARGE SCALE GENOMIC DNA]</scope>
</reference>
<keyword evidence="4" id="KW-1185">Reference proteome</keyword>
<name>A0A238FC71_9BASI</name>
<feature type="compositionally biased region" description="Basic and acidic residues" evidence="1">
    <location>
        <begin position="137"/>
        <end position="163"/>
    </location>
</feature>
<evidence type="ECO:0000313" key="4">
    <source>
        <dbReference type="Proteomes" id="UP000198372"/>
    </source>
</evidence>
<feature type="compositionally biased region" description="Polar residues" evidence="1">
    <location>
        <begin position="62"/>
        <end position="73"/>
    </location>
</feature>
<feature type="transmembrane region" description="Helical" evidence="2">
    <location>
        <begin position="178"/>
        <end position="200"/>
    </location>
</feature>
<accession>A0A238FC71</accession>
<feature type="region of interest" description="Disordered" evidence="1">
    <location>
        <begin position="36"/>
        <end position="101"/>
    </location>
</feature>
<keyword evidence="2" id="KW-1133">Transmembrane helix</keyword>
<proteinExistence type="predicted"/>
<feature type="compositionally biased region" description="Acidic residues" evidence="1">
    <location>
        <begin position="75"/>
        <end position="87"/>
    </location>
</feature>
<dbReference type="EMBL" id="FMSP01000007">
    <property type="protein sequence ID" value="SCV71442.1"/>
    <property type="molecule type" value="Genomic_DNA"/>
</dbReference>
<feature type="region of interest" description="Disordered" evidence="1">
    <location>
        <begin position="137"/>
        <end position="164"/>
    </location>
</feature>
<protein>
    <submittedName>
        <fullName evidence="3">BQ2448_3030 protein</fullName>
    </submittedName>
</protein>
<organism evidence="3 4">
    <name type="scientific">Microbotryum intermedium</name>
    <dbReference type="NCBI Taxonomy" id="269621"/>
    <lineage>
        <taxon>Eukaryota</taxon>
        <taxon>Fungi</taxon>
        <taxon>Dikarya</taxon>
        <taxon>Basidiomycota</taxon>
        <taxon>Pucciniomycotina</taxon>
        <taxon>Microbotryomycetes</taxon>
        <taxon>Microbotryales</taxon>
        <taxon>Microbotryaceae</taxon>
        <taxon>Microbotryum</taxon>
    </lineage>
</organism>
<dbReference type="AlphaFoldDB" id="A0A238FC71"/>
<feature type="region of interest" description="Disordered" evidence="1">
    <location>
        <begin position="1"/>
        <end position="21"/>
    </location>
</feature>
<sequence length="387" mass="42118">MSRPSYDKRTIRPTSSHLSREYSSADVYALVNEKSDAELDGGSGSGGSRSLDPSPGARLGQSGATTAATTRVQGNEDDDDDDDDEDGGGWTTTYDDFNPRRASTMYQPGLTHLASSTSKTNVLETVQQPILATHDWTIGEERTDWGKHGPSRGEKSRRPDPPLKAKAKRAKSFVVRHWKWLLVIVLALIVVVALMLYFLLPRVPAVDFEGSNPVIKTSTLAQTSSSPAFFYFTSDLLINSECFRVCWGLVGETGMPNKTDIAVDPLAVDASASYIPIIFLMFQVQLSLEETGRVIAQGPRTGLKVNGKTSTIYQIPLTWSGNFSVSDPTFKTVRQACQPIYPTTTRPGLNLTMSVRSTLVGLIGTRHTAPVSIENVPCPIQFPGNSS</sequence>
<dbReference type="STRING" id="269621.A0A238FC71"/>
<evidence type="ECO:0000256" key="1">
    <source>
        <dbReference type="SAM" id="MobiDB-lite"/>
    </source>
</evidence>
<evidence type="ECO:0000313" key="3">
    <source>
        <dbReference type="EMBL" id="SCV71442.1"/>
    </source>
</evidence>
<evidence type="ECO:0000256" key="2">
    <source>
        <dbReference type="SAM" id="Phobius"/>
    </source>
</evidence>
<feature type="compositionally biased region" description="Basic and acidic residues" evidence="1">
    <location>
        <begin position="1"/>
        <end position="10"/>
    </location>
</feature>
<keyword evidence="2" id="KW-0812">Transmembrane</keyword>
<gene>
    <name evidence="3" type="ORF">BQ2448_3030</name>
</gene>
<dbReference type="Proteomes" id="UP000198372">
    <property type="component" value="Unassembled WGS sequence"/>
</dbReference>
<keyword evidence="2" id="KW-0472">Membrane</keyword>
<dbReference type="OrthoDB" id="5582002at2759"/>